<comment type="caution">
    <text evidence="1">The sequence shown here is derived from an EMBL/GenBank/DDBJ whole genome shotgun (WGS) entry which is preliminary data.</text>
</comment>
<name>A0AAD7VHB2_QUISA</name>
<gene>
    <name evidence="1" type="ORF">O6P43_005682</name>
</gene>
<protein>
    <submittedName>
        <fullName evidence="1">Uncharacterized protein</fullName>
    </submittedName>
</protein>
<evidence type="ECO:0000313" key="2">
    <source>
        <dbReference type="Proteomes" id="UP001163823"/>
    </source>
</evidence>
<reference evidence="1" key="1">
    <citation type="journal article" date="2023" name="Science">
        <title>Elucidation of the pathway for biosynthesis of saponin adjuvants from the soapbark tree.</title>
        <authorList>
            <person name="Reed J."/>
            <person name="Orme A."/>
            <person name="El-Demerdash A."/>
            <person name="Owen C."/>
            <person name="Martin L.B.B."/>
            <person name="Misra R.C."/>
            <person name="Kikuchi S."/>
            <person name="Rejzek M."/>
            <person name="Martin A.C."/>
            <person name="Harkess A."/>
            <person name="Leebens-Mack J."/>
            <person name="Louveau T."/>
            <person name="Stephenson M.J."/>
            <person name="Osbourn A."/>
        </authorList>
    </citation>
    <scope>NUCLEOTIDE SEQUENCE</scope>
    <source>
        <strain evidence="1">S10</strain>
    </source>
</reference>
<dbReference type="AlphaFoldDB" id="A0AAD7VHB2"/>
<organism evidence="1 2">
    <name type="scientific">Quillaja saponaria</name>
    <name type="common">Soap bark tree</name>
    <dbReference type="NCBI Taxonomy" id="32244"/>
    <lineage>
        <taxon>Eukaryota</taxon>
        <taxon>Viridiplantae</taxon>
        <taxon>Streptophyta</taxon>
        <taxon>Embryophyta</taxon>
        <taxon>Tracheophyta</taxon>
        <taxon>Spermatophyta</taxon>
        <taxon>Magnoliopsida</taxon>
        <taxon>eudicotyledons</taxon>
        <taxon>Gunneridae</taxon>
        <taxon>Pentapetalae</taxon>
        <taxon>rosids</taxon>
        <taxon>fabids</taxon>
        <taxon>Fabales</taxon>
        <taxon>Quillajaceae</taxon>
        <taxon>Quillaja</taxon>
    </lineage>
</organism>
<sequence length="88" mass="9678">MISNTGSSSHYKILEQSRVSSGARLISIPFIQSSANFKHLTGNHSRDVEEFDDHFVPKLPPVTCTIGDTRVSQYSRLKLLSSLITASA</sequence>
<evidence type="ECO:0000313" key="1">
    <source>
        <dbReference type="EMBL" id="KAJ7975817.1"/>
    </source>
</evidence>
<dbReference type="Proteomes" id="UP001163823">
    <property type="component" value="Chromosome 3"/>
</dbReference>
<accession>A0AAD7VHB2</accession>
<dbReference type="KEGG" id="qsa:O6P43_005682"/>
<dbReference type="EMBL" id="JARAOO010000003">
    <property type="protein sequence ID" value="KAJ7975817.1"/>
    <property type="molecule type" value="Genomic_DNA"/>
</dbReference>
<proteinExistence type="predicted"/>
<keyword evidence="2" id="KW-1185">Reference proteome</keyword>